<comment type="caution">
    <text evidence="1">The sequence shown here is derived from an EMBL/GenBank/DDBJ whole genome shotgun (WGS) entry which is preliminary data.</text>
</comment>
<dbReference type="AlphaFoldDB" id="A0A834IP26"/>
<evidence type="ECO:0000313" key="1">
    <source>
        <dbReference type="EMBL" id="KAF7284537.1"/>
    </source>
</evidence>
<sequence>MKRTRNIRKEELSRVRFWTERNVCVSVEVDGPECYVLTGIRTSSVEDKKEFLPLRLSLASRSREWYR</sequence>
<proteinExistence type="predicted"/>
<accession>A0A834IP26</accession>
<dbReference type="Proteomes" id="UP000625711">
    <property type="component" value="Unassembled WGS sequence"/>
</dbReference>
<protein>
    <submittedName>
        <fullName evidence="1">Uncharacterized protein</fullName>
    </submittedName>
</protein>
<gene>
    <name evidence="1" type="ORF">GWI33_022123</name>
</gene>
<organism evidence="1 2">
    <name type="scientific">Rhynchophorus ferrugineus</name>
    <name type="common">Red palm weevil</name>
    <name type="synonym">Curculio ferrugineus</name>
    <dbReference type="NCBI Taxonomy" id="354439"/>
    <lineage>
        <taxon>Eukaryota</taxon>
        <taxon>Metazoa</taxon>
        <taxon>Ecdysozoa</taxon>
        <taxon>Arthropoda</taxon>
        <taxon>Hexapoda</taxon>
        <taxon>Insecta</taxon>
        <taxon>Pterygota</taxon>
        <taxon>Neoptera</taxon>
        <taxon>Endopterygota</taxon>
        <taxon>Coleoptera</taxon>
        <taxon>Polyphaga</taxon>
        <taxon>Cucujiformia</taxon>
        <taxon>Curculionidae</taxon>
        <taxon>Dryophthorinae</taxon>
        <taxon>Rhynchophorus</taxon>
    </lineage>
</organism>
<dbReference type="EMBL" id="JAACXV010000077">
    <property type="protein sequence ID" value="KAF7284537.1"/>
    <property type="molecule type" value="Genomic_DNA"/>
</dbReference>
<name>A0A834IP26_RHYFE</name>
<evidence type="ECO:0000313" key="2">
    <source>
        <dbReference type="Proteomes" id="UP000625711"/>
    </source>
</evidence>
<reference evidence="1" key="1">
    <citation type="submission" date="2020-08" db="EMBL/GenBank/DDBJ databases">
        <title>Genome sequencing and assembly of the red palm weevil Rhynchophorus ferrugineus.</title>
        <authorList>
            <person name="Dias G.B."/>
            <person name="Bergman C.M."/>
            <person name="Manee M."/>
        </authorList>
    </citation>
    <scope>NUCLEOTIDE SEQUENCE</scope>
    <source>
        <strain evidence="1">AA-2017</strain>
        <tissue evidence="1">Whole larva</tissue>
    </source>
</reference>
<keyword evidence="2" id="KW-1185">Reference proteome</keyword>